<dbReference type="Proteomes" id="UP000656077">
    <property type="component" value="Unassembled WGS sequence"/>
</dbReference>
<protein>
    <submittedName>
        <fullName evidence="1">Uncharacterized protein</fullName>
    </submittedName>
</protein>
<evidence type="ECO:0000313" key="2">
    <source>
        <dbReference type="Proteomes" id="UP000656077"/>
    </source>
</evidence>
<evidence type="ECO:0000313" key="1">
    <source>
        <dbReference type="EMBL" id="MVX66477.1"/>
    </source>
</evidence>
<name>A0A964RRN1_9CLOT</name>
<dbReference type="AlphaFoldDB" id="A0A964RRN1"/>
<dbReference type="EMBL" id="WSRQ01000058">
    <property type="protein sequence ID" value="MVX66477.1"/>
    <property type="molecule type" value="Genomic_DNA"/>
</dbReference>
<proteinExistence type="predicted"/>
<sequence>MERISKFTSSECVDIFYEYFKNREDNEINNKLRNLPKDELSDLIFKNIEGENTERALMCKVYVTDKKEQNLIMKL</sequence>
<comment type="caution">
    <text evidence="1">The sequence shown here is derived from an EMBL/GenBank/DDBJ whole genome shotgun (WGS) entry which is preliminary data.</text>
</comment>
<reference evidence="1" key="1">
    <citation type="submission" date="2019-12" db="EMBL/GenBank/DDBJ databases">
        <title>Microbes associate with the intestines of laboratory mice.</title>
        <authorList>
            <person name="Navarre W."/>
            <person name="Wong E."/>
        </authorList>
    </citation>
    <scope>NUCLEOTIDE SEQUENCE</scope>
    <source>
        <strain evidence="1">NM79_F5</strain>
    </source>
</reference>
<dbReference type="RefSeq" id="WP_160361026.1">
    <property type="nucleotide sequence ID" value="NZ_WSRQ01000058.1"/>
</dbReference>
<organism evidence="1 2">
    <name type="scientific">Clostridium chromiireducens</name>
    <dbReference type="NCBI Taxonomy" id="225345"/>
    <lineage>
        <taxon>Bacteria</taxon>
        <taxon>Bacillati</taxon>
        <taxon>Bacillota</taxon>
        <taxon>Clostridia</taxon>
        <taxon>Eubacteriales</taxon>
        <taxon>Clostridiaceae</taxon>
        <taxon>Clostridium</taxon>
    </lineage>
</organism>
<accession>A0A964RRN1</accession>
<gene>
    <name evidence="1" type="ORF">GKZ28_22640</name>
</gene>